<gene>
    <name evidence="1" type="ORF">KJ970_20710</name>
</gene>
<reference evidence="1" key="1">
    <citation type="submission" date="2021-05" db="EMBL/GenBank/DDBJ databases">
        <title>Energy efficiency and biological interactions define the core microbiome of deep oligotrophic groundwater.</title>
        <authorList>
            <person name="Mehrshad M."/>
            <person name="Lopez-Fernandez M."/>
            <person name="Bell E."/>
            <person name="Bernier-Latmani R."/>
            <person name="Bertilsson S."/>
            <person name="Dopson M."/>
        </authorList>
    </citation>
    <scope>NUCLEOTIDE SEQUENCE</scope>
    <source>
        <strain evidence="1">Modern_marine.mb.64</strain>
    </source>
</reference>
<comment type="caution">
    <text evidence="1">The sequence shown here is derived from an EMBL/GenBank/DDBJ whole genome shotgun (WGS) entry which is preliminary data.</text>
</comment>
<proteinExistence type="predicted"/>
<dbReference type="Proteomes" id="UP000777784">
    <property type="component" value="Unassembled WGS sequence"/>
</dbReference>
<organism evidence="1 2">
    <name type="scientific">Eiseniibacteriota bacterium</name>
    <dbReference type="NCBI Taxonomy" id="2212470"/>
    <lineage>
        <taxon>Bacteria</taxon>
        <taxon>Candidatus Eiseniibacteriota</taxon>
    </lineage>
</organism>
<protein>
    <submittedName>
        <fullName evidence="1">Uncharacterized protein</fullName>
    </submittedName>
</protein>
<accession>A0A948RYH1</accession>
<dbReference type="EMBL" id="JAHJDP010000119">
    <property type="protein sequence ID" value="MBU2693348.1"/>
    <property type="molecule type" value="Genomic_DNA"/>
</dbReference>
<evidence type="ECO:0000313" key="2">
    <source>
        <dbReference type="Proteomes" id="UP000777784"/>
    </source>
</evidence>
<name>A0A948RYH1_UNCEI</name>
<evidence type="ECO:0000313" key="1">
    <source>
        <dbReference type="EMBL" id="MBU2693348.1"/>
    </source>
</evidence>
<sequence length="135" mass="15229">MIPFKAVLQFLVAALATIARALGLVLGLGFGMGQVALAGDSDPIAEAFPLIFDSERIRIEVLDDSLEVRGTLVAFRRPWRRPLRHASFEIRLPPSAIPLEFSFPFERQGAGDETSYTYEARDFFPDRDIVVRWIY</sequence>
<dbReference type="AlphaFoldDB" id="A0A948RYH1"/>